<gene>
    <name evidence="1" type="ORF">TrLO_g13026</name>
</gene>
<reference evidence="2" key="1">
    <citation type="journal article" date="2023" name="Commun. Biol.">
        <title>Genome analysis of Parmales, the sister group of diatoms, reveals the evolutionary specialization of diatoms from phago-mixotrophs to photoautotrophs.</title>
        <authorList>
            <person name="Ban H."/>
            <person name="Sato S."/>
            <person name="Yoshikawa S."/>
            <person name="Yamada K."/>
            <person name="Nakamura Y."/>
            <person name="Ichinomiya M."/>
            <person name="Sato N."/>
            <person name="Blanc-Mathieu R."/>
            <person name="Endo H."/>
            <person name="Kuwata A."/>
            <person name="Ogata H."/>
        </authorList>
    </citation>
    <scope>NUCLEOTIDE SEQUENCE [LARGE SCALE GENOMIC DNA]</scope>
    <source>
        <strain evidence="2">NIES 3700</strain>
    </source>
</reference>
<comment type="caution">
    <text evidence="1">The sequence shown here is derived from an EMBL/GenBank/DDBJ whole genome shotgun (WGS) entry which is preliminary data.</text>
</comment>
<keyword evidence="2" id="KW-1185">Reference proteome</keyword>
<dbReference type="OrthoDB" id="10256055at2759"/>
<accession>A0A9W6ZFV0</accession>
<protein>
    <recommendedName>
        <fullName evidence="3">Fe2OG dioxygenase domain-containing protein</fullName>
    </recommendedName>
</protein>
<dbReference type="SUPFAM" id="SSF51197">
    <property type="entry name" value="Clavaminate synthase-like"/>
    <property type="match status" value="1"/>
</dbReference>
<sequence>MTSCVLSKLVLSSTRRPLSAMALEPTHSAHFSFQAPYSLDSPAQRFSPIEHLALDGPSNTHKLSSFGMDAQALGVPDFGATEPFKLFPSETIEIINSELEKHAHETTFRSPPFAPCVMRGLAHKSEFIRDLWNAPQLQALLSSIVGIPIEPHPMAFERAHINVQEQKYSDSELVEVMKQNDDATGEEQPVFGWHTDSQPLVCITMLSDVPEDAVGGETHIQKADGEVLKLQFPAAGYSYLLQGSVIPHAAMPALNYNRVTMITSFVPTNPLFCEKTDLDLAIKYSPADALTDEFVKYRCDYMSKRLKLLKRCSTSDGVEFCENLLDEIMADLKHTKDSLSRVKDTLTK</sequence>
<evidence type="ECO:0008006" key="3">
    <source>
        <dbReference type="Google" id="ProtNLM"/>
    </source>
</evidence>
<dbReference type="AlphaFoldDB" id="A0A9W6ZFV0"/>
<organism evidence="1 2">
    <name type="scientific">Triparma laevis f. longispina</name>
    <dbReference type="NCBI Taxonomy" id="1714387"/>
    <lineage>
        <taxon>Eukaryota</taxon>
        <taxon>Sar</taxon>
        <taxon>Stramenopiles</taxon>
        <taxon>Ochrophyta</taxon>
        <taxon>Bolidophyceae</taxon>
        <taxon>Parmales</taxon>
        <taxon>Triparmaceae</taxon>
        <taxon>Triparma</taxon>
    </lineage>
</organism>
<dbReference type="Proteomes" id="UP001165122">
    <property type="component" value="Unassembled WGS sequence"/>
</dbReference>
<dbReference type="PANTHER" id="PTHR41677:SF1">
    <property type="entry name" value="FE2OG DIOXYGENASE DOMAIN-CONTAINING PROTEIN"/>
    <property type="match status" value="1"/>
</dbReference>
<evidence type="ECO:0000313" key="1">
    <source>
        <dbReference type="EMBL" id="GMH51481.1"/>
    </source>
</evidence>
<dbReference type="EMBL" id="BRXW01000405">
    <property type="protein sequence ID" value="GMH51481.1"/>
    <property type="molecule type" value="Genomic_DNA"/>
</dbReference>
<evidence type="ECO:0000313" key="2">
    <source>
        <dbReference type="Proteomes" id="UP001165122"/>
    </source>
</evidence>
<name>A0A9W6ZFV0_9STRA</name>
<dbReference type="PANTHER" id="PTHR41677">
    <property type="entry name" value="YALI0B19030P"/>
    <property type="match status" value="1"/>
</dbReference>
<proteinExistence type="predicted"/>